<evidence type="ECO:0000313" key="2">
    <source>
        <dbReference type="EMBL" id="SBT41032.1"/>
    </source>
</evidence>
<protein>
    <submittedName>
        <fullName evidence="2">Uncharacterized protein</fullName>
    </submittedName>
</protein>
<evidence type="ECO:0000256" key="1">
    <source>
        <dbReference type="SAM" id="Phobius"/>
    </source>
</evidence>
<feature type="transmembrane region" description="Helical" evidence="1">
    <location>
        <begin position="72"/>
        <end position="93"/>
    </location>
</feature>
<name>A0A1A8ZB21_9ACTN</name>
<dbReference type="EMBL" id="LT594323">
    <property type="protein sequence ID" value="SBT41032.1"/>
    <property type="molecule type" value="Genomic_DNA"/>
</dbReference>
<keyword evidence="1" id="KW-1133">Transmembrane helix</keyword>
<evidence type="ECO:0000313" key="3">
    <source>
        <dbReference type="Proteomes" id="UP000199385"/>
    </source>
</evidence>
<keyword evidence="1" id="KW-0812">Transmembrane</keyword>
<accession>A0A1A8ZB21</accession>
<organism evidence="2 3">
    <name type="scientific">Micromonospora auratinigra</name>
    <dbReference type="NCBI Taxonomy" id="261654"/>
    <lineage>
        <taxon>Bacteria</taxon>
        <taxon>Bacillati</taxon>
        <taxon>Actinomycetota</taxon>
        <taxon>Actinomycetes</taxon>
        <taxon>Micromonosporales</taxon>
        <taxon>Micromonosporaceae</taxon>
        <taxon>Micromonospora</taxon>
    </lineage>
</organism>
<feature type="transmembrane region" description="Helical" evidence="1">
    <location>
        <begin position="249"/>
        <end position="271"/>
    </location>
</feature>
<reference evidence="3" key="1">
    <citation type="submission" date="2016-06" db="EMBL/GenBank/DDBJ databases">
        <authorList>
            <person name="Varghese N."/>
            <person name="Submissions Spin"/>
        </authorList>
    </citation>
    <scope>NUCLEOTIDE SEQUENCE [LARGE SCALE GENOMIC DNA]</scope>
    <source>
        <strain evidence="3">DSM 44815</strain>
    </source>
</reference>
<dbReference type="STRING" id="261654.GA0070611_1473"/>
<feature type="transmembrane region" description="Helical" evidence="1">
    <location>
        <begin position="166"/>
        <end position="186"/>
    </location>
</feature>
<sequence>MTDEKLERRYRRLLAVYPWEHRRAYEEEMLAVLLAGARPGQTRPDAADALDLVGGGLRARARAGARQFTAPAWVDAAAVTGLLAALLLLASAAKDLADRLVPNPDVLVYVPPTGADLLDWLRVAGWLAVAVATLLGWLWLAAGLAWTAVAAWGVLVGRGLLDQPGFTVSTLPQLTLALMAATALTVPTATRRAVSVLGVRRLVALVLAPLAGTAVLELSRLSQASTDLVGAVPVHVFYGLLGARSEALLWLYVAVLAGAGLVLLVSLATLAPPVRVRVLVALSPLAALALVMDNMHTWPGSVVPLDAGEVALLVLAPLTTFLAGVLLVRRREETRRLLALGRAADRN</sequence>
<feature type="transmembrane region" description="Helical" evidence="1">
    <location>
        <begin position="198"/>
        <end position="218"/>
    </location>
</feature>
<gene>
    <name evidence="2" type="ORF">GA0070611_1473</name>
</gene>
<feature type="transmembrane region" description="Helical" evidence="1">
    <location>
        <begin position="278"/>
        <end position="298"/>
    </location>
</feature>
<dbReference type="Proteomes" id="UP000199385">
    <property type="component" value="Chromosome I"/>
</dbReference>
<keyword evidence="1" id="KW-0472">Membrane</keyword>
<dbReference type="RefSeq" id="WP_091659625.1">
    <property type="nucleotide sequence ID" value="NZ_LT594323.1"/>
</dbReference>
<dbReference type="OrthoDB" id="5150238at2"/>
<keyword evidence="3" id="KW-1185">Reference proteome</keyword>
<dbReference type="PATRIC" id="fig|261654.4.peg.1500"/>
<dbReference type="AlphaFoldDB" id="A0A1A8ZB21"/>
<feature type="transmembrane region" description="Helical" evidence="1">
    <location>
        <begin position="310"/>
        <end position="328"/>
    </location>
</feature>
<proteinExistence type="predicted"/>
<feature type="transmembrane region" description="Helical" evidence="1">
    <location>
        <begin position="126"/>
        <end position="154"/>
    </location>
</feature>